<proteinExistence type="predicted"/>
<keyword evidence="2" id="KW-1185">Reference proteome</keyword>
<protein>
    <submittedName>
        <fullName evidence="1">Uncharacterized protein</fullName>
    </submittedName>
</protein>
<reference evidence="1 2" key="1">
    <citation type="submission" date="2018-11" db="EMBL/GenBank/DDBJ databases">
        <authorList>
            <consortium name="Pathogen Informatics"/>
        </authorList>
    </citation>
    <scope>NUCLEOTIDE SEQUENCE [LARGE SCALE GENOMIC DNA]</scope>
    <source>
        <strain evidence="1 2">Zambia</strain>
    </source>
</reference>
<name>A0A3P7Z248_9TREM</name>
<dbReference type="EMBL" id="UZAI01006435">
    <property type="protein sequence ID" value="VDO95386.1"/>
    <property type="molecule type" value="Genomic_DNA"/>
</dbReference>
<sequence length="35" mass="4181">MKRLGRIRSLLYLNSFGKRPEETRIISLTKHCAEY</sequence>
<accession>A0A3P7Z248</accession>
<evidence type="ECO:0000313" key="2">
    <source>
        <dbReference type="Proteomes" id="UP000277204"/>
    </source>
</evidence>
<dbReference type="AlphaFoldDB" id="A0A3P7Z248"/>
<gene>
    <name evidence="1" type="ORF">SMRZ_LOCUS11450</name>
</gene>
<dbReference type="Proteomes" id="UP000277204">
    <property type="component" value="Unassembled WGS sequence"/>
</dbReference>
<evidence type="ECO:0000313" key="1">
    <source>
        <dbReference type="EMBL" id="VDO95386.1"/>
    </source>
</evidence>
<organism evidence="1 2">
    <name type="scientific">Schistosoma margrebowiei</name>
    <dbReference type="NCBI Taxonomy" id="48269"/>
    <lineage>
        <taxon>Eukaryota</taxon>
        <taxon>Metazoa</taxon>
        <taxon>Spiralia</taxon>
        <taxon>Lophotrochozoa</taxon>
        <taxon>Platyhelminthes</taxon>
        <taxon>Trematoda</taxon>
        <taxon>Digenea</taxon>
        <taxon>Strigeidida</taxon>
        <taxon>Schistosomatoidea</taxon>
        <taxon>Schistosomatidae</taxon>
        <taxon>Schistosoma</taxon>
    </lineage>
</organism>